<dbReference type="SUPFAM" id="SSF49313">
    <property type="entry name" value="Cadherin-like"/>
    <property type="match status" value="2"/>
</dbReference>
<dbReference type="InterPro" id="IPR015919">
    <property type="entry name" value="Cadherin-like_sf"/>
</dbReference>
<proteinExistence type="predicted"/>
<feature type="compositionally biased region" description="Basic and acidic residues" evidence="1">
    <location>
        <begin position="694"/>
        <end position="706"/>
    </location>
</feature>
<organism evidence="4 5">
    <name type="scientific">Rhodotorula taiwanensis</name>
    <dbReference type="NCBI Taxonomy" id="741276"/>
    <lineage>
        <taxon>Eukaryota</taxon>
        <taxon>Fungi</taxon>
        <taxon>Dikarya</taxon>
        <taxon>Basidiomycota</taxon>
        <taxon>Pucciniomycotina</taxon>
        <taxon>Microbotryomycetes</taxon>
        <taxon>Sporidiobolales</taxon>
        <taxon>Sporidiobolaceae</taxon>
        <taxon>Rhodotorula</taxon>
    </lineage>
</organism>
<feature type="domain" description="Dystroglycan-type cadherin-like" evidence="3">
    <location>
        <begin position="25"/>
        <end position="120"/>
    </location>
</feature>
<protein>
    <recommendedName>
        <fullName evidence="3">Dystroglycan-type cadherin-like domain-containing protein</fullName>
    </recommendedName>
</protein>
<sequence length="1274" mass="134160">MRPFLFGSLLAALFSPIVTVLAAPTLVYDLQAQRPPVARTGSNWTFALSPTTFSPANASLSLSTTLPSWVTFSATEKVFSGTPQSGDVGSTSVSVTATATDGSTTRASFTLLVVDSASDPAPTVQLPVLQQLAAAAAVSGGGTLTPDGSLRVPPKWSFSFGFEWYTIQSPTGRSLFWTAYQKGTTSLPSWIQFNNGTMTFNGLAPNPAQKGTWKLMLGASDVYGYVDVWQEFELVIADHSFELLGSNAADANNTLAQGVLPAINATIGGPVKYSIPFAVFRVDNATLTSGNLSSATANFSRTTLGPDALRLEADSSSALAIVGTIPSTANASASLGPVELTLADAYNDTLTTNISLRLVPSLFDSSKFPATVGVKEGSVYSEDLSRFLATTGSSRSKRSLPSTLATANMSLSVTPASAASWISLDSSAFTLSGKAPSSGTNATAVLDIIDPATNAVSRATFLFAVSPNGTGSTDPGAGSGTAGHRGGLSHAAKLGLGLGLGLGLPFLIALLVLLACCYRRRKGSGTNSKPSGDGRNAKRGGLLNGLVISQPRPLSAGAASHGTDPHSGFGSSTVTVVTPSHDQERKQAEPISEKPLNASPVIGTAWAPGLPTVTAPIIARVEHDSPQRARRFDVMGMLFRSESGGSILDSIRRQKLKGKAKEEAPPVPALSADRSSMYGLGLGDHDVIVVADGGRDSLDDQRKSTYREVTSSPHGSAGSVALAGGRLRDATGLSGSGRVSSWESGASSSLFYASSTSKSAMGSTGPHRRTASRSNSLGSHASFSSPSSSASGGRRGVSSVPQRRRDFMPIGAHGRLASRDSSYDAVGVFLTENDPTDESSRLYHHDASVARLGSEDPLDEIRIVGSHSGSTSGSSIPFHDRTNRSAAPGYPESSRDGSFPATEPSQDSLPPPRFVPFTSERRSAPYGQGFASQASLAAAQSGVGTETAEDEHFDDDAVEDAWESDGEFDDDRPRPRSGVYAPSGDIGLPATAPVYYPSGSAYSRTSFDEEHEAVEEEEEDVHRLGPGGVRYVGSVASTQVSPQLHSSPRDSASHYSREPGTPRSDIFSIASSQPTAATSHGHNRASDASNADCNQTTWAQKRASSYLEPLRVPVNIDEPFRFVPRLDPPPFASITSSPGRNGPPRATYAAWIDLSRLDDDEHDASTDEGARGLAPLPDFVRFDADRIEMHGRAQPEHAGTWPVVVIERKSQRTPGSPTRLRTAREREEDDVQEQVVGRFELVVQPRDEYGQQETLHGNGNREEEAAGELRFVTY</sequence>
<dbReference type="SMART" id="SM00736">
    <property type="entry name" value="CADG"/>
    <property type="match status" value="1"/>
</dbReference>
<comment type="caution">
    <text evidence="4">The sequence shown here is derived from an EMBL/GenBank/DDBJ whole genome shotgun (WGS) entry which is preliminary data.</text>
</comment>
<gene>
    <name evidence="4" type="ORF">BMF94_0816</name>
</gene>
<feature type="region of interest" description="Disordered" evidence="1">
    <location>
        <begin position="1249"/>
        <end position="1274"/>
    </location>
</feature>
<feature type="compositionally biased region" description="Basic and acidic residues" evidence="1">
    <location>
        <begin position="581"/>
        <end position="592"/>
    </location>
</feature>
<feature type="chain" id="PRO_5015536191" description="Dystroglycan-type cadherin-like domain-containing protein" evidence="2">
    <location>
        <begin position="23"/>
        <end position="1274"/>
    </location>
</feature>
<keyword evidence="5" id="KW-1185">Reference proteome</keyword>
<reference evidence="4 5" key="1">
    <citation type="journal article" date="2018" name="Front. Microbiol.">
        <title>Prospects for Fungal Bioremediation of Acidic Radioactive Waste Sites: Characterization and Genome Sequence of Rhodotorula taiwanensis MD1149.</title>
        <authorList>
            <person name="Tkavc R."/>
            <person name="Matrosova V.Y."/>
            <person name="Grichenko O.E."/>
            <person name="Gostincar C."/>
            <person name="Volpe R.P."/>
            <person name="Klimenkova P."/>
            <person name="Gaidamakova E.K."/>
            <person name="Zhou C.E."/>
            <person name="Stewart B.J."/>
            <person name="Lyman M.G."/>
            <person name="Malfatti S.A."/>
            <person name="Rubinfeld B."/>
            <person name="Courtot M."/>
            <person name="Singh J."/>
            <person name="Dalgard C.L."/>
            <person name="Hamilton T."/>
            <person name="Frey K.G."/>
            <person name="Gunde-Cimerman N."/>
            <person name="Dugan L."/>
            <person name="Daly M.J."/>
        </authorList>
    </citation>
    <scope>NUCLEOTIDE SEQUENCE [LARGE SCALE GENOMIC DNA]</scope>
    <source>
        <strain evidence="4 5">MD1149</strain>
    </source>
</reference>
<feature type="region of interest" description="Disordered" evidence="1">
    <location>
        <begin position="1006"/>
        <end position="1093"/>
    </location>
</feature>
<dbReference type="OrthoDB" id="414243at2759"/>
<feature type="signal peptide" evidence="2">
    <location>
        <begin position="1"/>
        <end position="22"/>
    </location>
</feature>
<name>A0A2S5BH66_9BASI</name>
<feature type="compositionally biased region" description="Acidic residues" evidence="1">
    <location>
        <begin position="1009"/>
        <end position="1019"/>
    </location>
</feature>
<feature type="region of interest" description="Disordered" evidence="1">
    <location>
        <begin position="864"/>
        <end position="992"/>
    </location>
</feature>
<dbReference type="GO" id="GO:0005509">
    <property type="term" value="F:calcium ion binding"/>
    <property type="evidence" value="ECO:0007669"/>
    <property type="project" value="InterPro"/>
</dbReference>
<evidence type="ECO:0000313" key="4">
    <source>
        <dbReference type="EMBL" id="POY76093.1"/>
    </source>
</evidence>
<evidence type="ECO:0000259" key="3">
    <source>
        <dbReference type="SMART" id="SM00736"/>
    </source>
</evidence>
<feature type="compositionally biased region" description="Acidic residues" evidence="1">
    <location>
        <begin position="947"/>
        <end position="970"/>
    </location>
</feature>
<accession>A0A2S5BH66</accession>
<feature type="compositionally biased region" description="Polar residues" evidence="1">
    <location>
        <begin position="1069"/>
        <end position="1093"/>
    </location>
</feature>
<keyword evidence="2" id="KW-0732">Signal</keyword>
<feature type="compositionally biased region" description="Low complexity" evidence="1">
    <location>
        <begin position="776"/>
        <end position="801"/>
    </location>
</feature>
<dbReference type="Proteomes" id="UP000237144">
    <property type="component" value="Unassembled WGS sequence"/>
</dbReference>
<dbReference type="Pfam" id="PF05345">
    <property type="entry name" value="He_PIG"/>
    <property type="match status" value="1"/>
</dbReference>
<feature type="region of interest" description="Disordered" evidence="1">
    <location>
        <begin position="694"/>
        <end position="722"/>
    </location>
</feature>
<feature type="region of interest" description="Disordered" evidence="1">
    <location>
        <begin position="756"/>
        <end position="813"/>
    </location>
</feature>
<feature type="compositionally biased region" description="Low complexity" evidence="1">
    <location>
        <begin position="927"/>
        <end position="942"/>
    </location>
</feature>
<dbReference type="AlphaFoldDB" id="A0A2S5BH66"/>
<feature type="region of interest" description="Disordered" evidence="1">
    <location>
        <begin position="553"/>
        <end position="595"/>
    </location>
</feature>
<evidence type="ECO:0000313" key="5">
    <source>
        <dbReference type="Proteomes" id="UP000237144"/>
    </source>
</evidence>
<dbReference type="GO" id="GO:0016020">
    <property type="term" value="C:membrane"/>
    <property type="evidence" value="ECO:0007669"/>
    <property type="project" value="InterPro"/>
</dbReference>
<feature type="compositionally biased region" description="Basic and acidic residues" evidence="1">
    <location>
        <begin position="1047"/>
        <end position="1057"/>
    </location>
</feature>
<dbReference type="STRING" id="741276.A0A2S5BH66"/>
<evidence type="ECO:0000256" key="2">
    <source>
        <dbReference type="SAM" id="SignalP"/>
    </source>
</evidence>
<evidence type="ECO:0000256" key="1">
    <source>
        <dbReference type="SAM" id="MobiDB-lite"/>
    </source>
</evidence>
<feature type="compositionally biased region" description="Polar residues" evidence="1">
    <location>
        <begin position="569"/>
        <end position="580"/>
    </location>
</feature>
<feature type="region of interest" description="Disordered" evidence="1">
    <location>
        <begin position="1210"/>
        <end position="1232"/>
    </location>
</feature>
<feature type="compositionally biased region" description="Low complexity" evidence="1">
    <location>
        <begin position="865"/>
        <end position="875"/>
    </location>
</feature>
<dbReference type="InterPro" id="IPR013783">
    <property type="entry name" value="Ig-like_fold"/>
</dbReference>
<dbReference type="InterPro" id="IPR006644">
    <property type="entry name" value="Cadg"/>
</dbReference>
<feature type="compositionally biased region" description="Polar residues" evidence="1">
    <location>
        <begin position="1035"/>
        <end position="1046"/>
    </location>
</feature>
<dbReference type="EMBL" id="PJQD01000008">
    <property type="protein sequence ID" value="POY76093.1"/>
    <property type="molecule type" value="Genomic_DNA"/>
</dbReference>
<dbReference type="Gene3D" id="2.60.40.10">
    <property type="entry name" value="Immunoglobulins"/>
    <property type="match status" value="2"/>
</dbReference>